<evidence type="ECO:0000313" key="1">
    <source>
        <dbReference type="EMBL" id="CEK49174.1"/>
    </source>
</evidence>
<accession>A0A0B6XZ42</accession>
<gene>
    <name evidence="1" type="primary">ORF6662</name>
</gene>
<feature type="non-terminal residue" evidence="1">
    <location>
        <position position="1"/>
    </location>
</feature>
<reference evidence="1" key="1">
    <citation type="submission" date="2014-12" db="EMBL/GenBank/DDBJ databases">
        <title>Insight into the proteome of Arion vulgaris.</title>
        <authorList>
            <person name="Aradska J."/>
            <person name="Bulat T."/>
            <person name="Smidak R."/>
            <person name="Sarate P."/>
            <person name="Gangsoo J."/>
            <person name="Sialana F."/>
            <person name="Bilban M."/>
            <person name="Lubec G."/>
        </authorList>
    </citation>
    <scope>NUCLEOTIDE SEQUENCE</scope>
    <source>
        <tissue evidence="1">Skin</tissue>
    </source>
</reference>
<dbReference type="EMBL" id="HACG01002309">
    <property type="protein sequence ID" value="CEK49174.1"/>
    <property type="molecule type" value="Transcribed_RNA"/>
</dbReference>
<sequence length="80" mass="9774">EEEYTVYTLFSTLNLNVQKILLKFIFERTLFFLKKEQLSKPTYPTRTCYQEHSPNRELFLRMPEPELSTYLYCCMNKYSL</sequence>
<name>A0A0B6XZ42_9EUPU</name>
<organism evidence="1">
    <name type="scientific">Arion vulgaris</name>
    <dbReference type="NCBI Taxonomy" id="1028688"/>
    <lineage>
        <taxon>Eukaryota</taxon>
        <taxon>Metazoa</taxon>
        <taxon>Spiralia</taxon>
        <taxon>Lophotrochozoa</taxon>
        <taxon>Mollusca</taxon>
        <taxon>Gastropoda</taxon>
        <taxon>Heterobranchia</taxon>
        <taxon>Euthyneura</taxon>
        <taxon>Panpulmonata</taxon>
        <taxon>Eupulmonata</taxon>
        <taxon>Stylommatophora</taxon>
        <taxon>Helicina</taxon>
        <taxon>Arionoidea</taxon>
        <taxon>Arionidae</taxon>
        <taxon>Arion</taxon>
    </lineage>
</organism>
<dbReference type="AlphaFoldDB" id="A0A0B6XZ42"/>
<proteinExistence type="predicted"/>
<protein>
    <submittedName>
        <fullName evidence="1">Uncharacterized protein</fullName>
    </submittedName>
</protein>